<dbReference type="InterPro" id="IPR036249">
    <property type="entry name" value="Thioredoxin-like_sf"/>
</dbReference>
<proteinExistence type="predicted"/>
<evidence type="ECO:0000313" key="3">
    <source>
        <dbReference type="EMBL" id="TYS47962.1"/>
    </source>
</evidence>
<dbReference type="InterPro" id="IPR000866">
    <property type="entry name" value="AhpC/TSA"/>
</dbReference>
<dbReference type="Gene3D" id="3.40.30.10">
    <property type="entry name" value="Glutaredoxin"/>
    <property type="match status" value="1"/>
</dbReference>
<accession>A0A5D4REQ7</accession>
<protein>
    <submittedName>
        <fullName evidence="3">Redoxin domain-containing protein</fullName>
    </submittedName>
</protein>
<keyword evidence="1" id="KW-1015">Disulfide bond</keyword>
<dbReference type="InterPro" id="IPR013766">
    <property type="entry name" value="Thioredoxin_domain"/>
</dbReference>
<dbReference type="EMBL" id="VTER01000006">
    <property type="protein sequence ID" value="TYS47962.1"/>
    <property type="molecule type" value="Genomic_DNA"/>
</dbReference>
<dbReference type="PANTHER" id="PTHR42852:SF1">
    <property type="entry name" value="THIOREDOXIN-LIKE PROTEIN YNEN"/>
    <property type="match status" value="1"/>
</dbReference>
<evidence type="ECO:0000256" key="1">
    <source>
        <dbReference type="ARBA" id="ARBA00023157"/>
    </source>
</evidence>
<evidence type="ECO:0000259" key="2">
    <source>
        <dbReference type="PROSITE" id="PS51352"/>
    </source>
</evidence>
<dbReference type="GO" id="GO:0016209">
    <property type="term" value="F:antioxidant activity"/>
    <property type="evidence" value="ECO:0007669"/>
    <property type="project" value="InterPro"/>
</dbReference>
<dbReference type="PROSITE" id="PS00194">
    <property type="entry name" value="THIOREDOXIN_1"/>
    <property type="match status" value="1"/>
</dbReference>
<organism evidence="3 4">
    <name type="scientific">Bacillus infantis</name>
    <dbReference type="NCBI Taxonomy" id="324767"/>
    <lineage>
        <taxon>Bacteria</taxon>
        <taxon>Bacillati</taxon>
        <taxon>Bacillota</taxon>
        <taxon>Bacilli</taxon>
        <taxon>Bacillales</taxon>
        <taxon>Bacillaceae</taxon>
        <taxon>Bacillus</taxon>
    </lineage>
</organism>
<dbReference type="SUPFAM" id="SSF52833">
    <property type="entry name" value="Thioredoxin-like"/>
    <property type="match status" value="1"/>
</dbReference>
<comment type="caution">
    <text evidence="3">The sequence shown here is derived from an EMBL/GenBank/DDBJ whole genome shotgun (WGS) entry which is preliminary data.</text>
</comment>
<dbReference type="InterPro" id="IPR050553">
    <property type="entry name" value="Thioredoxin_ResA/DsbE_sf"/>
</dbReference>
<name>A0A5D4REQ7_9BACI</name>
<dbReference type="AlphaFoldDB" id="A0A5D4REQ7"/>
<dbReference type="Proteomes" id="UP000322139">
    <property type="component" value="Unassembled WGS sequence"/>
</dbReference>
<dbReference type="Pfam" id="PF00578">
    <property type="entry name" value="AhpC-TSA"/>
    <property type="match status" value="1"/>
</dbReference>
<feature type="domain" description="Thioredoxin" evidence="2">
    <location>
        <begin position="33"/>
        <end position="168"/>
    </location>
</feature>
<dbReference type="RefSeq" id="WP_148975278.1">
    <property type="nucleotide sequence ID" value="NZ_JBNIKU010000008.1"/>
</dbReference>
<evidence type="ECO:0000313" key="4">
    <source>
        <dbReference type="Proteomes" id="UP000322139"/>
    </source>
</evidence>
<dbReference type="PROSITE" id="PS51352">
    <property type="entry name" value="THIOREDOXIN_2"/>
    <property type="match status" value="1"/>
</dbReference>
<gene>
    <name evidence="3" type="ORF">FZD51_13650</name>
</gene>
<dbReference type="PANTHER" id="PTHR42852">
    <property type="entry name" value="THIOL:DISULFIDE INTERCHANGE PROTEIN DSBE"/>
    <property type="match status" value="1"/>
</dbReference>
<dbReference type="CDD" id="cd02966">
    <property type="entry name" value="TlpA_like_family"/>
    <property type="match status" value="1"/>
</dbReference>
<dbReference type="InterPro" id="IPR017937">
    <property type="entry name" value="Thioredoxin_CS"/>
</dbReference>
<dbReference type="GO" id="GO:0016491">
    <property type="term" value="F:oxidoreductase activity"/>
    <property type="evidence" value="ECO:0007669"/>
    <property type="project" value="InterPro"/>
</dbReference>
<sequence>MARKLIMLMAFLVLVHISGLFPLYAAKADLPGLAVGTEAPDFQLKDLQGRSVKLSDFRGKKVMLNFWAPWCPPCKQEMPEMQKFHEAAGNKISILAVNIDPQYNSAKFIGKMGITFPILLDEKDEVNTMYKVMTVPATYFIDEKGIIRDKYLSAMEAETMWEMTEKMK</sequence>
<reference evidence="3 4" key="1">
    <citation type="submission" date="2019-08" db="EMBL/GenBank/DDBJ databases">
        <title>Bacillus genomes from the desert of Cuatro Cienegas, Coahuila.</title>
        <authorList>
            <person name="Olmedo-Alvarez G."/>
        </authorList>
    </citation>
    <scope>NUCLEOTIDE SEQUENCE [LARGE SCALE GENOMIC DNA]</scope>
    <source>
        <strain evidence="3 4">CH446_14T</strain>
    </source>
</reference>